<evidence type="ECO:0000313" key="4">
    <source>
        <dbReference type="Proteomes" id="UP000594873"/>
    </source>
</evidence>
<accession>A0A7T2LN33</accession>
<dbReference type="Proteomes" id="UP000594873">
    <property type="component" value="Chromosome"/>
</dbReference>
<feature type="domain" description="Peptidase M24" evidence="1">
    <location>
        <begin position="192"/>
        <end position="396"/>
    </location>
</feature>
<dbReference type="Pfam" id="PF00557">
    <property type="entry name" value="Peptidase_M24"/>
    <property type="match status" value="1"/>
</dbReference>
<feature type="domain" description="Creatinase N-terminal" evidence="2">
    <location>
        <begin position="50"/>
        <end position="184"/>
    </location>
</feature>
<dbReference type="SUPFAM" id="SSF55920">
    <property type="entry name" value="Creatinase/aminopeptidase"/>
    <property type="match status" value="1"/>
</dbReference>
<dbReference type="Pfam" id="PF01321">
    <property type="entry name" value="Creatinase_N"/>
    <property type="match status" value="1"/>
</dbReference>
<sequence length="415" mass="44926">MNIETDRRHFLAIGSGAAAMMAVPGWTQGAALPNFAARAVPIGREERLARIAKAQRLMRERGMSALLIEPGASLVYFTGIRWWRSERLTAAILPAEGDIGIVTPFFEEPSIRESLAVPGDVRVWQEDEDPIALVAGWLKDRKLGQGNIGIEETVRFFASDALAHALPQARVTAGAPVVRACRMIKSPAEIALMQVASDITMAAYRHVHARVEKGMAARDISRMMTEAMAALGGSPEFALVLLNEASAYPHGSEKPQVVQEGGIVLMDSGCTVEGYQSDISRTFVFGEPTKEQREVWETMRRGQGVAHAAAKIGASAGSVDDAVRGWYESLGYGPRYKLPGLSHRTGHGIGLEGHEPVNLVHGETTPLAPGMCFSNEPGLYFPGKFGVRIEDCFHMTAEGPRWFSVPPTSLDNPIG</sequence>
<dbReference type="InterPro" id="IPR050659">
    <property type="entry name" value="Peptidase_M24B"/>
</dbReference>
<keyword evidence="3" id="KW-0378">Hydrolase</keyword>
<dbReference type="SUPFAM" id="SSF53092">
    <property type="entry name" value="Creatinase/prolidase N-terminal domain"/>
    <property type="match status" value="1"/>
</dbReference>
<dbReference type="RefSeq" id="WP_200972554.1">
    <property type="nucleotide sequence ID" value="NZ_CP065592.1"/>
</dbReference>
<dbReference type="InterPro" id="IPR029149">
    <property type="entry name" value="Creatin/AminoP/Spt16_N"/>
</dbReference>
<dbReference type="InterPro" id="IPR006311">
    <property type="entry name" value="TAT_signal"/>
</dbReference>
<dbReference type="InterPro" id="IPR000587">
    <property type="entry name" value="Creatinase_N"/>
</dbReference>
<dbReference type="Gene3D" id="3.90.230.10">
    <property type="entry name" value="Creatinase/methionine aminopeptidase superfamily"/>
    <property type="match status" value="1"/>
</dbReference>
<dbReference type="AlphaFoldDB" id="A0A7T2LN33"/>
<evidence type="ECO:0000313" key="3">
    <source>
        <dbReference type="EMBL" id="QPQ55777.1"/>
    </source>
</evidence>
<keyword evidence="4" id="KW-1185">Reference proteome</keyword>
<dbReference type="InterPro" id="IPR000994">
    <property type="entry name" value="Pept_M24"/>
</dbReference>
<dbReference type="PANTHER" id="PTHR46112:SF3">
    <property type="entry name" value="AMINOPEPTIDASE YPDF"/>
    <property type="match status" value="1"/>
</dbReference>
<proteinExistence type="predicted"/>
<keyword evidence="3" id="KW-0031">Aminopeptidase</keyword>
<evidence type="ECO:0000259" key="1">
    <source>
        <dbReference type="Pfam" id="PF00557"/>
    </source>
</evidence>
<protein>
    <submittedName>
        <fullName evidence="3">Aminopeptidase P family protein</fullName>
    </submittedName>
</protein>
<dbReference type="EMBL" id="CP065592">
    <property type="protein sequence ID" value="QPQ55777.1"/>
    <property type="molecule type" value="Genomic_DNA"/>
</dbReference>
<gene>
    <name evidence="3" type="ORF">IC614_04085</name>
</gene>
<dbReference type="KEGG" id="sflv:IC614_04085"/>
<dbReference type="Gene3D" id="3.40.350.10">
    <property type="entry name" value="Creatinase/prolidase N-terminal domain"/>
    <property type="match status" value="1"/>
</dbReference>
<name>A0A7T2LN33_9SPHN</name>
<dbReference type="PROSITE" id="PS51318">
    <property type="entry name" value="TAT"/>
    <property type="match status" value="1"/>
</dbReference>
<dbReference type="GO" id="GO:0004177">
    <property type="term" value="F:aminopeptidase activity"/>
    <property type="evidence" value="ECO:0007669"/>
    <property type="project" value="UniProtKB-KW"/>
</dbReference>
<reference evidence="3 4" key="1">
    <citation type="submission" date="2020-11" db="EMBL/GenBank/DDBJ databases">
        <title>Genome seq and assembly of Sphingosinicella sp.</title>
        <authorList>
            <person name="Chhetri G."/>
        </authorList>
    </citation>
    <scope>NUCLEOTIDE SEQUENCE [LARGE SCALE GENOMIC DNA]</scope>
    <source>
        <strain evidence="3 4">UDD2</strain>
    </source>
</reference>
<organism evidence="3 4">
    <name type="scientific">Allosphingosinicella flava</name>
    <dbReference type="NCBI Taxonomy" id="2771430"/>
    <lineage>
        <taxon>Bacteria</taxon>
        <taxon>Pseudomonadati</taxon>
        <taxon>Pseudomonadota</taxon>
        <taxon>Alphaproteobacteria</taxon>
        <taxon>Sphingomonadales</taxon>
        <taxon>Sphingomonadaceae</taxon>
        <taxon>Allosphingosinicella</taxon>
    </lineage>
</organism>
<evidence type="ECO:0000259" key="2">
    <source>
        <dbReference type="Pfam" id="PF01321"/>
    </source>
</evidence>
<dbReference type="InterPro" id="IPR036005">
    <property type="entry name" value="Creatinase/aminopeptidase-like"/>
</dbReference>
<dbReference type="PANTHER" id="PTHR46112">
    <property type="entry name" value="AMINOPEPTIDASE"/>
    <property type="match status" value="1"/>
</dbReference>
<keyword evidence="3" id="KW-0645">Protease</keyword>